<reference evidence="1 2" key="1">
    <citation type="journal article" date="2021" name="Elife">
        <title>Chloroplast acquisition without the gene transfer in kleptoplastic sea slugs, Plakobranchus ocellatus.</title>
        <authorList>
            <person name="Maeda T."/>
            <person name="Takahashi S."/>
            <person name="Yoshida T."/>
            <person name="Shimamura S."/>
            <person name="Takaki Y."/>
            <person name="Nagai Y."/>
            <person name="Toyoda A."/>
            <person name="Suzuki Y."/>
            <person name="Arimoto A."/>
            <person name="Ishii H."/>
            <person name="Satoh N."/>
            <person name="Nishiyama T."/>
            <person name="Hasebe M."/>
            <person name="Maruyama T."/>
            <person name="Minagawa J."/>
            <person name="Obokata J."/>
            <person name="Shigenobu S."/>
        </authorList>
    </citation>
    <scope>NUCLEOTIDE SEQUENCE [LARGE SCALE GENOMIC DNA]</scope>
</reference>
<name>A0AAV4A310_9GAST</name>
<evidence type="ECO:0000313" key="1">
    <source>
        <dbReference type="EMBL" id="GFO05666.1"/>
    </source>
</evidence>
<dbReference type="Proteomes" id="UP000735302">
    <property type="component" value="Unassembled WGS sequence"/>
</dbReference>
<proteinExistence type="predicted"/>
<gene>
    <name evidence="1" type="ORF">PoB_003217100</name>
</gene>
<comment type="caution">
    <text evidence="1">The sequence shown here is derived from an EMBL/GenBank/DDBJ whole genome shotgun (WGS) entry which is preliminary data.</text>
</comment>
<dbReference type="EMBL" id="BLXT01003750">
    <property type="protein sequence ID" value="GFO05666.1"/>
    <property type="molecule type" value="Genomic_DNA"/>
</dbReference>
<sequence length="178" mass="19863">MLLCPGLQGWQGLVSGDVRVDSEQLQTTKIFIRTDPEVTKLFGLLKDLVTDKVTAEAFTVLTLNCLCKEAPISSLIQDFQQNEENVEEQLDEEEDDDDGVQEMTVSAQEARSTLATLKRYGEQKGADDMIDNICLMEQQLTKWLLSSRTQKTITVSSNRFRNVSGVPQAGMTRGSMQP</sequence>
<protein>
    <submittedName>
        <fullName evidence="1">Uncharacterized protein</fullName>
    </submittedName>
</protein>
<dbReference type="AlphaFoldDB" id="A0AAV4A310"/>
<accession>A0AAV4A310</accession>
<keyword evidence="2" id="KW-1185">Reference proteome</keyword>
<evidence type="ECO:0000313" key="2">
    <source>
        <dbReference type="Proteomes" id="UP000735302"/>
    </source>
</evidence>
<organism evidence="1 2">
    <name type="scientific">Plakobranchus ocellatus</name>
    <dbReference type="NCBI Taxonomy" id="259542"/>
    <lineage>
        <taxon>Eukaryota</taxon>
        <taxon>Metazoa</taxon>
        <taxon>Spiralia</taxon>
        <taxon>Lophotrochozoa</taxon>
        <taxon>Mollusca</taxon>
        <taxon>Gastropoda</taxon>
        <taxon>Heterobranchia</taxon>
        <taxon>Euthyneura</taxon>
        <taxon>Panpulmonata</taxon>
        <taxon>Sacoglossa</taxon>
        <taxon>Placobranchoidea</taxon>
        <taxon>Plakobranchidae</taxon>
        <taxon>Plakobranchus</taxon>
    </lineage>
</organism>